<feature type="modified residue" description="4-aspartylphosphate" evidence="4">
    <location>
        <position position="71"/>
    </location>
</feature>
<dbReference type="SUPFAM" id="SSF52172">
    <property type="entry name" value="CheY-like"/>
    <property type="match status" value="1"/>
</dbReference>
<evidence type="ECO:0000256" key="3">
    <source>
        <dbReference type="ARBA" id="ARBA00023163"/>
    </source>
</evidence>
<dbReference type="InterPro" id="IPR011006">
    <property type="entry name" value="CheY-like_superfamily"/>
</dbReference>
<dbReference type="Pfam" id="PF00196">
    <property type="entry name" value="GerE"/>
    <property type="match status" value="1"/>
</dbReference>
<keyword evidence="2" id="KW-0238">DNA-binding</keyword>
<dbReference type="PROSITE" id="PS50043">
    <property type="entry name" value="HTH_LUXR_2"/>
    <property type="match status" value="1"/>
</dbReference>
<feature type="domain" description="Response regulatory" evidence="6">
    <location>
        <begin position="22"/>
        <end position="136"/>
    </location>
</feature>
<accession>A0ABS2DUF0</accession>
<evidence type="ECO:0000259" key="6">
    <source>
        <dbReference type="PROSITE" id="PS50110"/>
    </source>
</evidence>
<evidence type="ECO:0000259" key="5">
    <source>
        <dbReference type="PROSITE" id="PS50043"/>
    </source>
</evidence>
<dbReference type="Gene3D" id="3.40.50.2300">
    <property type="match status" value="1"/>
</dbReference>
<evidence type="ECO:0000256" key="1">
    <source>
        <dbReference type="ARBA" id="ARBA00023015"/>
    </source>
</evidence>
<feature type="domain" description="HTH luxR-type" evidence="5">
    <location>
        <begin position="151"/>
        <end position="216"/>
    </location>
</feature>
<dbReference type="InterPro" id="IPR036388">
    <property type="entry name" value="WH-like_DNA-bd_sf"/>
</dbReference>
<proteinExistence type="predicted"/>
<name>A0ABS2DUF0_9BURK</name>
<evidence type="ECO:0000256" key="2">
    <source>
        <dbReference type="ARBA" id="ARBA00023125"/>
    </source>
</evidence>
<gene>
    <name evidence="7" type="ORF">H6A60_10575</name>
</gene>
<comment type="caution">
    <text evidence="7">The sequence shown here is derived from an EMBL/GenBank/DDBJ whole genome shotgun (WGS) entry which is preliminary data.</text>
</comment>
<dbReference type="Pfam" id="PF00072">
    <property type="entry name" value="Response_reg"/>
    <property type="match status" value="1"/>
</dbReference>
<organism evidence="7 8">
    <name type="scientific">Sutterella massiliensis</name>
    <dbReference type="NCBI Taxonomy" id="1816689"/>
    <lineage>
        <taxon>Bacteria</taxon>
        <taxon>Pseudomonadati</taxon>
        <taxon>Pseudomonadota</taxon>
        <taxon>Betaproteobacteria</taxon>
        <taxon>Burkholderiales</taxon>
        <taxon>Sutterellaceae</taxon>
        <taxon>Sutterella</taxon>
    </lineage>
</organism>
<dbReference type="SMART" id="SM00421">
    <property type="entry name" value="HTH_LUXR"/>
    <property type="match status" value="1"/>
</dbReference>
<evidence type="ECO:0000313" key="8">
    <source>
        <dbReference type="Proteomes" id="UP000715095"/>
    </source>
</evidence>
<dbReference type="PROSITE" id="PS50110">
    <property type="entry name" value="RESPONSE_REGULATORY"/>
    <property type="match status" value="1"/>
</dbReference>
<dbReference type="PRINTS" id="PR00038">
    <property type="entry name" value="HTHLUXR"/>
</dbReference>
<dbReference type="Proteomes" id="UP000715095">
    <property type="component" value="Unassembled WGS sequence"/>
</dbReference>
<dbReference type="PANTHER" id="PTHR44688">
    <property type="entry name" value="DNA-BINDING TRANSCRIPTIONAL ACTIVATOR DEVR_DOSR"/>
    <property type="match status" value="1"/>
</dbReference>
<dbReference type="InterPro" id="IPR016032">
    <property type="entry name" value="Sig_transdc_resp-reg_C-effctor"/>
</dbReference>
<evidence type="ECO:0000313" key="7">
    <source>
        <dbReference type="EMBL" id="MBM6704919.1"/>
    </source>
</evidence>
<dbReference type="SMART" id="SM00448">
    <property type="entry name" value="REC"/>
    <property type="match status" value="1"/>
</dbReference>
<dbReference type="InterPro" id="IPR000792">
    <property type="entry name" value="Tscrpt_reg_LuxR_C"/>
</dbReference>
<keyword evidence="4" id="KW-0597">Phosphoprotein</keyword>
<dbReference type="EMBL" id="JACJJC010000026">
    <property type="protein sequence ID" value="MBM6704919.1"/>
    <property type="molecule type" value="Genomic_DNA"/>
</dbReference>
<keyword evidence="1" id="KW-0805">Transcription regulation</keyword>
<dbReference type="CDD" id="cd06170">
    <property type="entry name" value="LuxR_C_like"/>
    <property type="match status" value="1"/>
</dbReference>
<dbReference type="PANTHER" id="PTHR44688:SF16">
    <property type="entry name" value="DNA-BINDING TRANSCRIPTIONAL ACTIVATOR DEVR_DOSR"/>
    <property type="match status" value="1"/>
</dbReference>
<dbReference type="InterPro" id="IPR001789">
    <property type="entry name" value="Sig_transdc_resp-reg_receiver"/>
</dbReference>
<protein>
    <submittedName>
        <fullName evidence="7">Response regulator transcription factor</fullName>
    </submittedName>
</protein>
<dbReference type="Gene3D" id="1.10.10.10">
    <property type="entry name" value="Winged helix-like DNA-binding domain superfamily/Winged helix DNA-binding domain"/>
    <property type="match status" value="1"/>
</dbReference>
<sequence length="221" mass="24095">MIEETTHGKRHEGNASNSSMRLIRVVDDDAGLREALAFVLEGEGYVIRAYESAEDFLAEDDLRVPGALILDVKMTGMTGLKLQETLRLRGARLPIIFLSAHGTIEMAVDVMQKGAVTFLSKPVGTDKLLEALDRALAAAPVFGEEKVPLQRGRSPVSLTAREREVVRLVAAGLTNRAIAERLGLAKRTVEFFRAGAMRKLDCRNAEALLERAAALGILEDD</sequence>
<keyword evidence="3" id="KW-0804">Transcription</keyword>
<dbReference type="SUPFAM" id="SSF46894">
    <property type="entry name" value="C-terminal effector domain of the bipartite response regulators"/>
    <property type="match status" value="1"/>
</dbReference>
<reference evidence="7 8" key="1">
    <citation type="journal article" date="2021" name="Sci. Rep.">
        <title>The distribution of antibiotic resistance genes in chicken gut microbiota commensals.</title>
        <authorList>
            <person name="Juricova H."/>
            <person name="Matiasovicova J."/>
            <person name="Kubasova T."/>
            <person name="Cejkova D."/>
            <person name="Rychlik I."/>
        </authorList>
    </citation>
    <scope>NUCLEOTIDE SEQUENCE [LARGE SCALE GENOMIC DNA]</scope>
    <source>
        <strain evidence="7 8">An829</strain>
    </source>
</reference>
<keyword evidence="8" id="KW-1185">Reference proteome</keyword>
<evidence type="ECO:0000256" key="4">
    <source>
        <dbReference type="PROSITE-ProRule" id="PRU00169"/>
    </source>
</evidence>